<feature type="domain" description="DJ-1/PfpI" evidence="2">
    <location>
        <begin position="7"/>
        <end position="176"/>
    </location>
</feature>
<gene>
    <name evidence="3" type="ORF">NS506_06697</name>
</gene>
<dbReference type="Proteomes" id="UP000180166">
    <property type="component" value="Chromosome"/>
</dbReference>
<sequence length="220" mass="24098">MAEATRRIGILLFDGVEELDFAGPWEVLAFWTRMVPEDGWEVFTFARTGAVVQCAKGLKVTPDHSFETAPAMDVLVFPGGQGTRGMVHDTGMLDWLRAQRDRIPLITSVCTGALVLAAAGLLKNRPATTHWRSLDVLAELDPTIQPRPDARYVDSGDIITSAGVSAGTDMALYLLQRLVGDERARWVRRGIQYDPEPPRGTDWPAGAEWTVGSVDPTAPR</sequence>
<dbReference type="PANTHER" id="PTHR43130:SF3">
    <property type="entry name" value="HTH-TYPE TRANSCRIPTIONAL REGULATOR RV1931C"/>
    <property type="match status" value="1"/>
</dbReference>
<evidence type="ECO:0000259" key="2">
    <source>
        <dbReference type="Pfam" id="PF01965"/>
    </source>
</evidence>
<organism evidence="3 4">
    <name type="scientific">Nocardia seriolae</name>
    <dbReference type="NCBI Taxonomy" id="37332"/>
    <lineage>
        <taxon>Bacteria</taxon>
        <taxon>Bacillati</taxon>
        <taxon>Actinomycetota</taxon>
        <taxon>Actinomycetes</taxon>
        <taxon>Mycobacteriales</taxon>
        <taxon>Nocardiaceae</taxon>
        <taxon>Nocardia</taxon>
    </lineage>
</organism>
<dbReference type="InterPro" id="IPR002818">
    <property type="entry name" value="DJ-1/PfpI"/>
</dbReference>
<dbReference type="EMBL" id="CP017839">
    <property type="protein sequence ID" value="APB00728.1"/>
    <property type="molecule type" value="Genomic_DNA"/>
</dbReference>
<feature type="region of interest" description="Disordered" evidence="1">
    <location>
        <begin position="192"/>
        <end position="220"/>
    </location>
</feature>
<dbReference type="GO" id="GO:0050549">
    <property type="term" value="F:cyclohexyl-isocyanide hydratase activity"/>
    <property type="evidence" value="ECO:0007669"/>
    <property type="project" value="UniProtKB-EC"/>
</dbReference>
<name>A0ABC8B2I1_9NOCA</name>
<dbReference type="AlphaFoldDB" id="A0ABC8B2I1"/>
<dbReference type="EC" id="4.2.1.103" evidence="3"/>
<dbReference type="InterPro" id="IPR029062">
    <property type="entry name" value="Class_I_gatase-like"/>
</dbReference>
<keyword evidence="3" id="KW-0456">Lyase</keyword>
<dbReference type="PANTHER" id="PTHR43130">
    <property type="entry name" value="ARAC-FAMILY TRANSCRIPTIONAL REGULATOR"/>
    <property type="match status" value="1"/>
</dbReference>
<dbReference type="SUPFAM" id="SSF52317">
    <property type="entry name" value="Class I glutamine amidotransferase-like"/>
    <property type="match status" value="1"/>
</dbReference>
<dbReference type="CDD" id="cd03139">
    <property type="entry name" value="GATase1_PfpI_2"/>
    <property type="match status" value="1"/>
</dbReference>
<evidence type="ECO:0000313" key="4">
    <source>
        <dbReference type="Proteomes" id="UP000180166"/>
    </source>
</evidence>
<dbReference type="Gene3D" id="3.40.50.880">
    <property type="match status" value="1"/>
</dbReference>
<dbReference type="Pfam" id="PF01965">
    <property type="entry name" value="DJ-1_PfpI"/>
    <property type="match status" value="1"/>
</dbReference>
<dbReference type="InterPro" id="IPR052158">
    <property type="entry name" value="INH-QAR"/>
</dbReference>
<reference evidence="3 4" key="1">
    <citation type="submission" date="2016-10" db="EMBL/GenBank/DDBJ databases">
        <title>Genome sequence of Nocardia seriolae strain EM150506, isolated from Anguila japonica.</title>
        <authorList>
            <person name="Han H.-J."/>
        </authorList>
    </citation>
    <scope>NUCLEOTIDE SEQUENCE [LARGE SCALE GENOMIC DNA]</scope>
    <source>
        <strain evidence="3 4">EM150506</strain>
    </source>
</reference>
<dbReference type="RefSeq" id="WP_063897701.1">
    <property type="nucleotide sequence ID" value="NZ_AP017900.1"/>
</dbReference>
<dbReference type="GeneID" id="93373403"/>
<evidence type="ECO:0000313" key="3">
    <source>
        <dbReference type="EMBL" id="APB00728.1"/>
    </source>
</evidence>
<protein>
    <submittedName>
        <fullName evidence="3">Cyclohexyl-isocyanide hydratase</fullName>
        <ecNumber evidence="3">4.2.1.103</ecNumber>
    </submittedName>
</protein>
<accession>A0ABC8B2I1</accession>
<dbReference type="KEGG" id="nsr:NS506_06697"/>
<evidence type="ECO:0000256" key="1">
    <source>
        <dbReference type="SAM" id="MobiDB-lite"/>
    </source>
</evidence>
<proteinExistence type="predicted"/>